<dbReference type="InterPro" id="IPR027477">
    <property type="entry name" value="Succ_DH/fumarate_Rdtase_cat_sf"/>
</dbReference>
<name>A0A502EHC2_9MYCO</name>
<dbReference type="Pfam" id="PF00890">
    <property type="entry name" value="FAD_binding_2"/>
    <property type="match status" value="1"/>
</dbReference>
<proteinExistence type="predicted"/>
<dbReference type="PANTHER" id="PTHR43400">
    <property type="entry name" value="FUMARATE REDUCTASE"/>
    <property type="match status" value="1"/>
</dbReference>
<organism evidence="6 7">
    <name type="scientific">Mycolicibacterium hodleri</name>
    <dbReference type="NCBI Taxonomy" id="49897"/>
    <lineage>
        <taxon>Bacteria</taxon>
        <taxon>Bacillati</taxon>
        <taxon>Actinomycetota</taxon>
        <taxon>Actinomycetes</taxon>
        <taxon>Mycobacteriales</taxon>
        <taxon>Mycobacteriaceae</taxon>
        <taxon>Mycolicibacterium</taxon>
    </lineage>
</organism>
<dbReference type="AlphaFoldDB" id="A0A502EHC2"/>
<keyword evidence="7" id="KW-1185">Reference proteome</keyword>
<comment type="caution">
    <text evidence="6">The sequence shown here is derived from an EMBL/GenBank/DDBJ whole genome shotgun (WGS) entry which is preliminary data.</text>
</comment>
<evidence type="ECO:0000313" key="7">
    <source>
        <dbReference type="Proteomes" id="UP000320095"/>
    </source>
</evidence>
<dbReference type="PANTHER" id="PTHR43400:SF10">
    <property type="entry name" value="3-OXOSTEROID 1-DEHYDROGENASE"/>
    <property type="match status" value="1"/>
</dbReference>
<evidence type="ECO:0000259" key="5">
    <source>
        <dbReference type="Pfam" id="PF00890"/>
    </source>
</evidence>
<dbReference type="Proteomes" id="UP000320095">
    <property type="component" value="Unassembled WGS sequence"/>
</dbReference>
<evidence type="ECO:0000256" key="2">
    <source>
        <dbReference type="ARBA" id="ARBA00022630"/>
    </source>
</evidence>
<dbReference type="EMBL" id="RCZG01000001">
    <property type="protein sequence ID" value="TPG36459.1"/>
    <property type="molecule type" value="Genomic_DNA"/>
</dbReference>
<evidence type="ECO:0000256" key="3">
    <source>
        <dbReference type="ARBA" id="ARBA00022827"/>
    </source>
</evidence>
<dbReference type="Gene3D" id="3.90.700.10">
    <property type="entry name" value="Succinate dehydrogenase/fumarate reductase flavoprotein, catalytic domain"/>
    <property type="match status" value="1"/>
</dbReference>
<dbReference type="GO" id="GO:0033765">
    <property type="term" value="F:steroid dehydrogenase activity, acting on the CH-CH group of donors"/>
    <property type="evidence" value="ECO:0007669"/>
    <property type="project" value="UniProtKB-ARBA"/>
</dbReference>
<dbReference type="SUPFAM" id="SSF51905">
    <property type="entry name" value="FAD/NAD(P)-binding domain"/>
    <property type="match status" value="1"/>
</dbReference>
<comment type="cofactor">
    <cofactor evidence="1">
        <name>FAD</name>
        <dbReference type="ChEBI" id="CHEBI:57692"/>
    </cofactor>
</comment>
<reference evidence="6 7" key="1">
    <citation type="journal article" date="2019" name="Environ. Microbiol.">
        <title>Species interactions and distinct microbial communities in high Arctic permafrost affected cryosols are associated with the CH4 and CO2 gas fluxes.</title>
        <authorList>
            <person name="Altshuler I."/>
            <person name="Hamel J."/>
            <person name="Turney S."/>
            <person name="Magnuson E."/>
            <person name="Levesque R."/>
            <person name="Greer C."/>
            <person name="Whyte L.G."/>
        </authorList>
    </citation>
    <scope>NUCLEOTIDE SEQUENCE [LARGE SCALE GENOMIC DNA]</scope>
    <source>
        <strain evidence="6 7">S5.20</strain>
    </source>
</reference>
<keyword evidence="2" id="KW-0285">Flavoprotein</keyword>
<dbReference type="InterPro" id="IPR003953">
    <property type="entry name" value="FAD-dep_OxRdtase_2_FAD-bd"/>
</dbReference>
<dbReference type="Gene3D" id="3.50.50.60">
    <property type="entry name" value="FAD/NAD(P)-binding domain"/>
    <property type="match status" value="2"/>
</dbReference>
<evidence type="ECO:0000256" key="1">
    <source>
        <dbReference type="ARBA" id="ARBA00001974"/>
    </source>
</evidence>
<evidence type="ECO:0000256" key="4">
    <source>
        <dbReference type="ARBA" id="ARBA00023002"/>
    </source>
</evidence>
<sequence length="571" mass="61739">MVESEWDVVTDCVVVGSGGGSMCAVLAADHAGLQTLIIEKADVVGGSTAMSGGILWLPDNPVSRAAGVVDSHDDALRYFAAVVGDEGPSTSPQRTEAFLAAIEPMVEFLAHQGVPFRHCEGYSDYYDDRPGGKARGRSIETELFSPDLLGPWLEKFRISETLPPIPLRTSEVARATVANRTLRGAWTVAKVAGRYAAAKLSRREVRGSGAALQGWMMLAAIRAEIPIWTGTPVVDIVLAEGRAVGVVAERHGKLVRVRARCGVLLNSGGFSHNETMRKEFGRSPASTAWTVANPGDTGEVIQAAMMRGAAVDLMDEAWWIPTSVLPDGSPLYIVYERAKPHGIMVDRGGFRYVNEGASYMEVGRTMYERNKTVPAIPSWWIMDAHHRSRYLWGLTPGGFTPRNWISSGYMKKANSIEELARLCKIDPTSLRTTVENFNSNAVKGIDPDFHKGERAYDRYYGDPRQKPNPCLGPVDKPPFYAVAVYPGDVGTCGGLLTDEDARVQDTDGQVIPGLYATGNCTASVMGRTYPGAGASIGASFVFGWRAAQHMIVTKSMDLAAASTSTDGQWQT</sequence>
<dbReference type="SUPFAM" id="SSF56425">
    <property type="entry name" value="Succinate dehydrogenase/fumarate reductase flavoprotein, catalytic domain"/>
    <property type="match status" value="1"/>
</dbReference>
<dbReference type="GO" id="GO:0008202">
    <property type="term" value="P:steroid metabolic process"/>
    <property type="evidence" value="ECO:0007669"/>
    <property type="project" value="UniProtKB-ARBA"/>
</dbReference>
<evidence type="ECO:0000313" key="6">
    <source>
        <dbReference type="EMBL" id="TPG36459.1"/>
    </source>
</evidence>
<accession>A0A502EHC2</accession>
<feature type="domain" description="FAD-dependent oxidoreductase 2 FAD-binding" evidence="5">
    <location>
        <begin position="11"/>
        <end position="536"/>
    </location>
</feature>
<keyword evidence="4" id="KW-0560">Oxidoreductase</keyword>
<gene>
    <name evidence="6" type="ORF">EAH80_00310</name>
</gene>
<dbReference type="OrthoDB" id="9813348at2"/>
<dbReference type="InterPro" id="IPR050315">
    <property type="entry name" value="FAD-oxidoreductase_2"/>
</dbReference>
<protein>
    <submittedName>
        <fullName evidence="6">FAD-binding protein</fullName>
    </submittedName>
</protein>
<dbReference type="InterPro" id="IPR036188">
    <property type="entry name" value="FAD/NAD-bd_sf"/>
</dbReference>
<keyword evidence="3" id="KW-0274">FAD</keyword>